<dbReference type="PANTHER" id="PTHR15898:SF13">
    <property type="entry name" value="BIFUNCTIONAL APOPTOSIS REGULATOR"/>
    <property type="match status" value="1"/>
</dbReference>
<dbReference type="Gene3D" id="3.30.40.10">
    <property type="entry name" value="Zinc/RING finger domain, C3HC4 (zinc finger)"/>
    <property type="match status" value="1"/>
</dbReference>
<name>A0AAE0BKV9_9CHLO</name>
<comment type="caution">
    <text evidence="4">The sequence shown here is derived from an EMBL/GenBank/DDBJ whole genome shotgun (WGS) entry which is preliminary data.</text>
</comment>
<feature type="compositionally biased region" description="Basic and acidic residues" evidence="2">
    <location>
        <begin position="523"/>
        <end position="532"/>
    </location>
</feature>
<dbReference type="GO" id="GO:0061630">
    <property type="term" value="F:ubiquitin protein ligase activity"/>
    <property type="evidence" value="ECO:0007669"/>
    <property type="project" value="TreeGrafter"/>
</dbReference>
<evidence type="ECO:0000256" key="2">
    <source>
        <dbReference type="SAM" id="MobiDB-lite"/>
    </source>
</evidence>
<sequence length="532" mass="59888">MTISPLRDTLLSKFPEGRTLVFLSELIYIWRCSSSLWGMTESASEVSGTPTHVRFADSPALEEVEAAPAVCGKLEQLCSKLQDEFGCAICYNMLYKPKVLPCGHAFCCGCHATTILQDCRNDLKESACPVCRKAFRLKFMSALQVCIPLWNAVRLAFPLAEAEQPAQEEAVLKVAQELSAFGEDEPNDLEGGELVYTQVEVFGESGKWNDRKMSRTIVRDPEERTMRLALGLQFFPNQVVAGREGWGVEFVIMRLEEDEVEEEGFPVTVEETEAETFYAVDIEADVHASIRKLGRSSSVLSMDRASAQATEQPQPDLMPDETDAQSRQSEEEEQVASLEYGMAAFQFHAEQIGRHELQGKTTVCGVELVFKLEFEVVAAEELQQIEKEWLDEGGTTDEWSRDHWSPEHEDDEDESEEEEDEEGEEGEDGEDEDDDDEEGFINDDESLNSEDGSDVEEESCKDQSNVEDERNSDNDVDAEDILERRAKRSRTMVILEDSEDSDTGTKDHDEPEEERGEASSQKQKLEPNSEEE</sequence>
<keyword evidence="5" id="KW-1185">Reference proteome</keyword>
<dbReference type="InterPro" id="IPR013083">
    <property type="entry name" value="Znf_RING/FYVE/PHD"/>
</dbReference>
<feature type="region of interest" description="Disordered" evidence="2">
    <location>
        <begin position="301"/>
        <end position="335"/>
    </location>
</feature>
<keyword evidence="1" id="KW-0863">Zinc-finger</keyword>
<feature type="region of interest" description="Disordered" evidence="2">
    <location>
        <begin position="388"/>
        <end position="532"/>
    </location>
</feature>
<feature type="domain" description="RING-type" evidence="3">
    <location>
        <begin position="87"/>
        <end position="132"/>
    </location>
</feature>
<dbReference type="PANTHER" id="PTHR15898">
    <property type="entry name" value="BIFUNCTIONAL APOPTOSIS REGULATOR"/>
    <property type="match status" value="1"/>
</dbReference>
<dbReference type="GO" id="GO:0008270">
    <property type="term" value="F:zinc ion binding"/>
    <property type="evidence" value="ECO:0007669"/>
    <property type="project" value="UniProtKB-KW"/>
</dbReference>
<evidence type="ECO:0000313" key="4">
    <source>
        <dbReference type="EMBL" id="KAK3237710.1"/>
    </source>
</evidence>
<protein>
    <recommendedName>
        <fullName evidence="3">RING-type domain-containing protein</fullName>
    </recommendedName>
</protein>
<dbReference type="AlphaFoldDB" id="A0AAE0BKV9"/>
<feature type="compositionally biased region" description="Acidic residues" evidence="2">
    <location>
        <begin position="408"/>
        <end position="459"/>
    </location>
</feature>
<keyword evidence="1" id="KW-0862">Zinc</keyword>
<organism evidence="4 5">
    <name type="scientific">Cymbomonas tetramitiformis</name>
    <dbReference type="NCBI Taxonomy" id="36881"/>
    <lineage>
        <taxon>Eukaryota</taxon>
        <taxon>Viridiplantae</taxon>
        <taxon>Chlorophyta</taxon>
        <taxon>Pyramimonadophyceae</taxon>
        <taxon>Pyramimonadales</taxon>
        <taxon>Pyramimonadaceae</taxon>
        <taxon>Cymbomonas</taxon>
    </lineage>
</organism>
<evidence type="ECO:0000313" key="5">
    <source>
        <dbReference type="Proteomes" id="UP001190700"/>
    </source>
</evidence>
<dbReference type="GO" id="GO:0043161">
    <property type="term" value="P:proteasome-mediated ubiquitin-dependent protein catabolic process"/>
    <property type="evidence" value="ECO:0007669"/>
    <property type="project" value="TreeGrafter"/>
</dbReference>
<reference evidence="4 5" key="1">
    <citation type="journal article" date="2015" name="Genome Biol. Evol.">
        <title>Comparative Genomics of a Bacterivorous Green Alga Reveals Evolutionary Causalities and Consequences of Phago-Mixotrophic Mode of Nutrition.</title>
        <authorList>
            <person name="Burns J.A."/>
            <person name="Paasch A."/>
            <person name="Narechania A."/>
            <person name="Kim E."/>
        </authorList>
    </citation>
    <scope>NUCLEOTIDE SEQUENCE [LARGE SCALE GENOMIC DNA]</scope>
    <source>
        <strain evidence="4 5">PLY_AMNH</strain>
    </source>
</reference>
<dbReference type="PROSITE" id="PS50089">
    <property type="entry name" value="ZF_RING_2"/>
    <property type="match status" value="1"/>
</dbReference>
<dbReference type="EMBL" id="LGRX02034478">
    <property type="protein sequence ID" value="KAK3237710.1"/>
    <property type="molecule type" value="Genomic_DNA"/>
</dbReference>
<evidence type="ECO:0000259" key="3">
    <source>
        <dbReference type="PROSITE" id="PS50089"/>
    </source>
</evidence>
<evidence type="ECO:0000256" key="1">
    <source>
        <dbReference type="PROSITE-ProRule" id="PRU00175"/>
    </source>
</evidence>
<dbReference type="SUPFAM" id="SSF57850">
    <property type="entry name" value="RING/U-box"/>
    <property type="match status" value="1"/>
</dbReference>
<accession>A0AAE0BKV9</accession>
<keyword evidence="1" id="KW-0479">Metal-binding</keyword>
<proteinExistence type="predicted"/>
<dbReference type="SMART" id="SM00184">
    <property type="entry name" value="RING"/>
    <property type="match status" value="1"/>
</dbReference>
<dbReference type="Proteomes" id="UP001190700">
    <property type="component" value="Unassembled WGS sequence"/>
</dbReference>
<dbReference type="InterPro" id="IPR001841">
    <property type="entry name" value="Znf_RING"/>
</dbReference>
<gene>
    <name evidence="4" type="ORF">CYMTET_52233</name>
</gene>
<feature type="compositionally biased region" description="Basic and acidic residues" evidence="2">
    <location>
        <begin position="398"/>
        <end position="407"/>
    </location>
</feature>